<accession>A0A6V8LXN9</accession>
<evidence type="ECO:0000313" key="2">
    <source>
        <dbReference type="Proteomes" id="UP000494245"/>
    </source>
</evidence>
<protein>
    <submittedName>
        <fullName evidence="1">Uncharacterized protein</fullName>
    </submittedName>
</protein>
<name>A0A6V8LXN9_9BACT</name>
<dbReference type="Proteomes" id="UP000494245">
    <property type="component" value="Unassembled WGS sequence"/>
</dbReference>
<comment type="caution">
    <text evidence="1">The sequence shown here is derived from an EMBL/GenBank/DDBJ whole genome shotgun (WGS) entry which is preliminary data.</text>
</comment>
<keyword evidence="2" id="KW-1185">Reference proteome</keyword>
<dbReference type="RefSeq" id="WP_173085646.1">
    <property type="nucleotide sequence ID" value="NZ_BLTE01000013.1"/>
</dbReference>
<dbReference type="EMBL" id="BLTE01000013">
    <property type="protein sequence ID" value="GFK95018.1"/>
    <property type="molecule type" value="Genomic_DNA"/>
</dbReference>
<organism evidence="1 2">
    <name type="scientific">Fundidesulfovibrio magnetotacticus</name>
    <dbReference type="NCBI Taxonomy" id="2730080"/>
    <lineage>
        <taxon>Bacteria</taxon>
        <taxon>Pseudomonadati</taxon>
        <taxon>Thermodesulfobacteriota</taxon>
        <taxon>Desulfovibrionia</taxon>
        <taxon>Desulfovibrionales</taxon>
        <taxon>Desulfovibrionaceae</taxon>
        <taxon>Fundidesulfovibrio</taxon>
    </lineage>
</organism>
<reference evidence="1 2" key="1">
    <citation type="submission" date="2020-04" db="EMBL/GenBank/DDBJ databases">
        <authorList>
            <consortium name="Desulfovibrio sp. FSS-1 genome sequencing consortium"/>
            <person name="Shimoshige H."/>
            <person name="Kobayashi H."/>
            <person name="Maekawa T."/>
        </authorList>
    </citation>
    <scope>NUCLEOTIDE SEQUENCE [LARGE SCALE GENOMIC DNA]</scope>
    <source>
        <strain evidence="1 2">SIID29052-01</strain>
    </source>
</reference>
<gene>
    <name evidence="1" type="ORF">NNJEOMEG_02866</name>
</gene>
<dbReference type="AlphaFoldDB" id="A0A6V8LXN9"/>
<evidence type="ECO:0000313" key="1">
    <source>
        <dbReference type="EMBL" id="GFK95018.1"/>
    </source>
</evidence>
<sequence length="69" mass="7767">MKVAEGQLELLQDIAEFLRYDKSMPSELIRTYVGEMVKDQAVAPDVLQNTVHVTPDIDGETGKLVKYKT</sequence>
<proteinExistence type="predicted"/>
<reference evidence="1 2" key="2">
    <citation type="submission" date="2020-05" db="EMBL/GenBank/DDBJ databases">
        <title>Draft genome sequence of Desulfovibrio sp. strainFSS-1.</title>
        <authorList>
            <person name="Shimoshige H."/>
            <person name="Kobayashi H."/>
            <person name="Maekawa T."/>
        </authorList>
    </citation>
    <scope>NUCLEOTIDE SEQUENCE [LARGE SCALE GENOMIC DNA]</scope>
    <source>
        <strain evidence="1 2">SIID29052-01</strain>
    </source>
</reference>